<dbReference type="InterPro" id="IPR013783">
    <property type="entry name" value="Ig-like_fold"/>
</dbReference>
<dbReference type="InterPro" id="IPR011047">
    <property type="entry name" value="Quinoprotein_ADH-like_sf"/>
</dbReference>
<dbReference type="PROSITE" id="PS50093">
    <property type="entry name" value="PKD"/>
    <property type="match status" value="1"/>
</dbReference>
<dbReference type="SMART" id="SM00564">
    <property type="entry name" value="PQQ"/>
    <property type="match status" value="6"/>
</dbReference>
<dbReference type="InterPro" id="IPR035986">
    <property type="entry name" value="PKD_dom_sf"/>
</dbReference>
<dbReference type="CDD" id="cd00146">
    <property type="entry name" value="PKD"/>
    <property type="match status" value="1"/>
</dbReference>
<protein>
    <recommendedName>
        <fullName evidence="2">PKD domain-containing protein</fullName>
    </recommendedName>
</protein>
<dbReference type="PANTHER" id="PTHR34512:SF30">
    <property type="entry name" value="OUTER MEMBRANE PROTEIN ASSEMBLY FACTOR BAMB"/>
    <property type="match status" value="1"/>
</dbReference>
<keyword evidence="1" id="KW-0732">Signal</keyword>
<reference evidence="4" key="1">
    <citation type="submission" date="2017-04" db="EMBL/GenBank/DDBJ databases">
        <title>Function of individual gut microbiota members based on whole genome sequencing of pure cultures obtained from chicken caecum.</title>
        <authorList>
            <person name="Medvecky M."/>
            <person name="Cejkova D."/>
            <person name="Polansky O."/>
            <person name="Karasova D."/>
            <person name="Kubasova T."/>
            <person name="Cizek A."/>
            <person name="Rychlik I."/>
        </authorList>
    </citation>
    <scope>NUCLEOTIDE SEQUENCE [LARGE SCALE GENOMIC DNA]</scope>
    <source>
        <strain evidence="4">An109</strain>
    </source>
</reference>
<dbReference type="InterPro" id="IPR002372">
    <property type="entry name" value="PQQ_rpt_dom"/>
</dbReference>
<dbReference type="Pfam" id="PF18911">
    <property type="entry name" value="PKD_4"/>
    <property type="match status" value="1"/>
</dbReference>
<sequence length="555" mass="59336">MIFMITTRNMKQALPFMLIISLLSFVACNSEDKVGKDIPSAAFSMASRAFVEDAVQFTSTSYGGDGNYSYKWNFGDGEKSTEENPKHIYEDKGVYIVTLKITDGNGNTNIYRKTIEILNKIVQIGDLSLKWTSSTHLAKLAGSTAALSRDGKSVYINSNDHVLRCYDSSNGSQQWEFNMANPSFGTVAAGNSSMTASVDEDGTIYIGTGFSGNGKLFAIDANGNMKWFAFNNATDGFWNNGAESKPSLAYGTAVSDSKYVYCGNHGTIGSLVTFDKSTGKRVAYMANGASGPAGGTYVGPVVTNQGMMVILSGWGVHGVEKSKMERDDNTAVPWKWKSFAESQACFASIAVDYNGRVYGMRLTGGTSQKIFCIEGSTGAIVWEKLIDNTGKQDQGGLVIGTDGTVYASLKATGDLPGGIIALSPNNGEIKWQYESPESVSGTPAIDADGHILFGTEKGNFYILDSNGRDIVAALDVAGAITNSHSPYASEWLPTQGKFWSSPIIGNDGTIYIAITNVENEKQSLMVALTSGLVSGPATSAWPMKGKDPQHTSTIK</sequence>
<gene>
    <name evidence="3" type="ORF">B5E52_07660</name>
</gene>
<dbReference type="AlphaFoldDB" id="A0A1Y4VPJ3"/>
<evidence type="ECO:0000313" key="3">
    <source>
        <dbReference type="EMBL" id="OUQ71146.1"/>
    </source>
</evidence>
<feature type="signal peptide" evidence="1">
    <location>
        <begin position="1"/>
        <end position="29"/>
    </location>
</feature>
<dbReference type="PANTHER" id="PTHR34512">
    <property type="entry name" value="CELL SURFACE PROTEIN"/>
    <property type="match status" value="1"/>
</dbReference>
<dbReference type="SUPFAM" id="SSF49299">
    <property type="entry name" value="PKD domain"/>
    <property type="match status" value="1"/>
</dbReference>
<dbReference type="Gene3D" id="2.40.10.480">
    <property type="match status" value="1"/>
</dbReference>
<dbReference type="Gene3D" id="2.60.40.10">
    <property type="entry name" value="Immunoglobulins"/>
    <property type="match status" value="1"/>
</dbReference>
<evidence type="ECO:0000259" key="2">
    <source>
        <dbReference type="PROSITE" id="PS50093"/>
    </source>
</evidence>
<name>A0A1Y4VPJ3_9BACE</name>
<dbReference type="InterPro" id="IPR022409">
    <property type="entry name" value="PKD/Chitinase_dom"/>
</dbReference>
<feature type="domain" description="PKD" evidence="2">
    <location>
        <begin position="38"/>
        <end position="117"/>
    </location>
</feature>
<dbReference type="SMART" id="SM00089">
    <property type="entry name" value="PKD"/>
    <property type="match status" value="1"/>
</dbReference>
<comment type="caution">
    <text evidence="3">The sequence shown here is derived from an EMBL/GenBank/DDBJ whole genome shotgun (WGS) entry which is preliminary data.</text>
</comment>
<dbReference type="SUPFAM" id="SSF50998">
    <property type="entry name" value="Quinoprotein alcohol dehydrogenase-like"/>
    <property type="match status" value="1"/>
</dbReference>
<proteinExistence type="predicted"/>
<dbReference type="InterPro" id="IPR018391">
    <property type="entry name" value="PQQ_b-propeller_rpt"/>
</dbReference>
<dbReference type="Pfam" id="PF13360">
    <property type="entry name" value="PQQ_2"/>
    <property type="match status" value="2"/>
</dbReference>
<accession>A0A1Y4VPJ3</accession>
<dbReference type="InterPro" id="IPR000601">
    <property type="entry name" value="PKD_dom"/>
</dbReference>
<feature type="chain" id="PRO_5012418474" description="PKD domain-containing protein" evidence="1">
    <location>
        <begin position="30"/>
        <end position="555"/>
    </location>
</feature>
<dbReference type="Gene3D" id="2.130.10.10">
    <property type="entry name" value="YVTN repeat-like/Quinoprotein amine dehydrogenase"/>
    <property type="match status" value="1"/>
</dbReference>
<organism evidence="3 4">
    <name type="scientific">Bacteroides xylanisolvens</name>
    <dbReference type="NCBI Taxonomy" id="371601"/>
    <lineage>
        <taxon>Bacteria</taxon>
        <taxon>Pseudomonadati</taxon>
        <taxon>Bacteroidota</taxon>
        <taxon>Bacteroidia</taxon>
        <taxon>Bacteroidales</taxon>
        <taxon>Bacteroidaceae</taxon>
        <taxon>Bacteroides</taxon>
    </lineage>
</organism>
<dbReference type="InterPro" id="IPR015943">
    <property type="entry name" value="WD40/YVTN_repeat-like_dom_sf"/>
</dbReference>
<evidence type="ECO:0000256" key="1">
    <source>
        <dbReference type="SAM" id="SignalP"/>
    </source>
</evidence>
<dbReference type="Proteomes" id="UP000196036">
    <property type="component" value="Unassembled WGS sequence"/>
</dbReference>
<dbReference type="EMBL" id="NFLW01000011">
    <property type="protein sequence ID" value="OUQ71146.1"/>
    <property type="molecule type" value="Genomic_DNA"/>
</dbReference>
<evidence type="ECO:0000313" key="4">
    <source>
        <dbReference type="Proteomes" id="UP000196036"/>
    </source>
</evidence>